<name>A0A2P2N670_RHIMU</name>
<organism evidence="1">
    <name type="scientific">Rhizophora mucronata</name>
    <name type="common">Asiatic mangrove</name>
    <dbReference type="NCBI Taxonomy" id="61149"/>
    <lineage>
        <taxon>Eukaryota</taxon>
        <taxon>Viridiplantae</taxon>
        <taxon>Streptophyta</taxon>
        <taxon>Embryophyta</taxon>
        <taxon>Tracheophyta</taxon>
        <taxon>Spermatophyta</taxon>
        <taxon>Magnoliopsida</taxon>
        <taxon>eudicotyledons</taxon>
        <taxon>Gunneridae</taxon>
        <taxon>Pentapetalae</taxon>
        <taxon>rosids</taxon>
        <taxon>fabids</taxon>
        <taxon>Malpighiales</taxon>
        <taxon>Rhizophoraceae</taxon>
        <taxon>Rhizophora</taxon>
    </lineage>
</organism>
<accession>A0A2P2N670</accession>
<proteinExistence type="predicted"/>
<dbReference type="AlphaFoldDB" id="A0A2P2N670"/>
<dbReference type="EMBL" id="GGEC01057412">
    <property type="protein sequence ID" value="MBX37896.1"/>
    <property type="molecule type" value="Transcribed_RNA"/>
</dbReference>
<protein>
    <submittedName>
        <fullName evidence="1">Uncharacterized protein</fullName>
    </submittedName>
</protein>
<evidence type="ECO:0000313" key="1">
    <source>
        <dbReference type="EMBL" id="MBX37896.1"/>
    </source>
</evidence>
<sequence>MNRIIRGKHINFLLFRYKRLGVNKYRS</sequence>
<reference evidence="1" key="1">
    <citation type="submission" date="2018-02" db="EMBL/GenBank/DDBJ databases">
        <title>Rhizophora mucronata_Transcriptome.</title>
        <authorList>
            <person name="Meera S.P."/>
            <person name="Sreeshan A."/>
            <person name="Augustine A."/>
        </authorList>
    </citation>
    <scope>NUCLEOTIDE SEQUENCE</scope>
    <source>
        <tissue evidence="1">Leaf</tissue>
    </source>
</reference>